<dbReference type="InterPro" id="IPR049835">
    <property type="entry name" value="RppB"/>
</dbReference>
<evidence type="ECO:0000256" key="5">
    <source>
        <dbReference type="ARBA" id="ARBA00022777"/>
    </source>
</evidence>
<dbReference type="AlphaFoldDB" id="A0A367RZL4"/>
<dbReference type="InterPro" id="IPR003594">
    <property type="entry name" value="HATPase_dom"/>
</dbReference>
<evidence type="ECO:0000313" key="10">
    <source>
        <dbReference type="EMBL" id="RCJ40652.1"/>
    </source>
</evidence>
<dbReference type="InterPro" id="IPR003661">
    <property type="entry name" value="HisK_dim/P_dom"/>
</dbReference>
<dbReference type="Pfam" id="PF00512">
    <property type="entry name" value="HisKA"/>
    <property type="match status" value="1"/>
</dbReference>
<accession>A0A367RZL4</accession>
<dbReference type="Proteomes" id="UP000252107">
    <property type="component" value="Unassembled WGS sequence"/>
</dbReference>
<dbReference type="PANTHER" id="PTHR45453">
    <property type="entry name" value="PHOSPHATE REGULON SENSOR PROTEIN PHOR"/>
    <property type="match status" value="1"/>
</dbReference>
<evidence type="ECO:0000256" key="8">
    <source>
        <dbReference type="SAM" id="Phobius"/>
    </source>
</evidence>
<keyword evidence="8" id="KW-1133">Transmembrane helix</keyword>
<keyword evidence="5 10" id="KW-0418">Kinase</keyword>
<dbReference type="SUPFAM" id="SSF55874">
    <property type="entry name" value="ATPase domain of HSP90 chaperone/DNA topoisomerase II/histidine kinase"/>
    <property type="match status" value="1"/>
</dbReference>
<dbReference type="GO" id="GO:0016036">
    <property type="term" value="P:cellular response to phosphate starvation"/>
    <property type="evidence" value="ECO:0007669"/>
    <property type="project" value="TreeGrafter"/>
</dbReference>
<dbReference type="Pfam" id="PF02518">
    <property type="entry name" value="HATPase_c"/>
    <property type="match status" value="1"/>
</dbReference>
<sequence length="444" mass="49603">MERNPIFHQTRLRLAAWYTLVMGGILGLSGLGVYSVVAHAYHETIDQGLQSVAMTLHKSIEPAWQQPGQLQRLAKELSLELCITPTNCLPKTTIIKQPIVESASQVNYYIRLLDGSGKVFASAGIQFDKLRINSSSQRWQTLTDSSGIRYRQITLPLYTQNRLSGYLQVARSLKDLDQHIAYLRLALVLGLPISMIFVALSSWWLAGRAMKPIYHSYQQMQQFTADAAHEFRTPLAAMHSTIEAAIKLQQEPKSNNKILDVLKRQNRRLSQLVGDLLLLTRIDQKQPTGEYQSCCLNDLISDLIEELAFLAVETQVNLSKQMQVSEKLYVMGNEEQLYRLISNLIVNAIQATPSGGKVTVFLSDSELYAIIKIQDTGIGIAVEHQKRIFDRFYRVDRDRSRASGGSGLGLAIALAIVQAHKGSIHVQSQPGLGSTFTVRLPLST</sequence>
<comment type="function">
    <text evidence="7">Photoreceptor which exists in two forms that are reversibly interconvertible by light: the R form that absorbs maximally in the red region of the spectrum and the FR form that absorbs maximally in the far-red region.</text>
</comment>
<feature type="transmembrane region" description="Helical" evidence="8">
    <location>
        <begin position="15"/>
        <end position="37"/>
    </location>
</feature>
<dbReference type="Gene3D" id="1.10.287.130">
    <property type="match status" value="1"/>
</dbReference>
<evidence type="ECO:0000256" key="3">
    <source>
        <dbReference type="ARBA" id="ARBA00022553"/>
    </source>
</evidence>
<dbReference type="SMART" id="SM00387">
    <property type="entry name" value="HATPase_c"/>
    <property type="match status" value="1"/>
</dbReference>
<dbReference type="InterPro" id="IPR036890">
    <property type="entry name" value="HATPase_C_sf"/>
</dbReference>
<evidence type="ECO:0000256" key="6">
    <source>
        <dbReference type="ARBA" id="ARBA00023012"/>
    </source>
</evidence>
<dbReference type="SUPFAM" id="SSF47384">
    <property type="entry name" value="Homodimeric domain of signal transducing histidine kinase"/>
    <property type="match status" value="1"/>
</dbReference>
<dbReference type="GO" id="GO:0005886">
    <property type="term" value="C:plasma membrane"/>
    <property type="evidence" value="ECO:0007669"/>
    <property type="project" value="TreeGrafter"/>
</dbReference>
<protein>
    <recommendedName>
        <fullName evidence="2">histidine kinase</fullName>
        <ecNumber evidence="2">2.7.13.3</ecNumber>
    </recommendedName>
</protein>
<dbReference type="EMBL" id="LXQD01000045">
    <property type="protein sequence ID" value="RCJ40652.1"/>
    <property type="molecule type" value="Genomic_DNA"/>
</dbReference>
<dbReference type="NCBIfam" id="NF041735">
    <property type="entry name" value="hist_kin_RppB"/>
    <property type="match status" value="1"/>
</dbReference>
<name>A0A367RZL4_9NOSO</name>
<evidence type="ECO:0000259" key="9">
    <source>
        <dbReference type="PROSITE" id="PS50109"/>
    </source>
</evidence>
<dbReference type="EC" id="2.7.13.3" evidence="2"/>
<reference evidence="10" key="1">
    <citation type="submission" date="2016-04" db="EMBL/GenBank/DDBJ databases">
        <authorList>
            <person name="Tabuchi Yagui T.R."/>
        </authorList>
    </citation>
    <scope>NUCLEOTIDE SEQUENCE [LARGE SCALE GENOMIC DNA]</scope>
    <source>
        <strain evidence="10">NIES-26</strain>
    </source>
</reference>
<gene>
    <name evidence="10" type="ORF">A6770_37495</name>
</gene>
<dbReference type="GO" id="GO:0004721">
    <property type="term" value="F:phosphoprotein phosphatase activity"/>
    <property type="evidence" value="ECO:0007669"/>
    <property type="project" value="TreeGrafter"/>
</dbReference>
<keyword evidence="3" id="KW-0597">Phosphoprotein</keyword>
<dbReference type="InterPro" id="IPR050351">
    <property type="entry name" value="BphY/WalK/GraS-like"/>
</dbReference>
<evidence type="ECO:0000313" key="11">
    <source>
        <dbReference type="Proteomes" id="UP000252107"/>
    </source>
</evidence>
<dbReference type="Gene3D" id="3.30.565.10">
    <property type="entry name" value="Histidine kinase-like ATPase, C-terminal domain"/>
    <property type="match status" value="1"/>
</dbReference>
<comment type="catalytic activity">
    <reaction evidence="1">
        <text>ATP + protein L-histidine = ADP + protein N-phospho-L-histidine.</text>
        <dbReference type="EC" id="2.7.13.3"/>
    </reaction>
</comment>
<dbReference type="InterPro" id="IPR004358">
    <property type="entry name" value="Sig_transdc_His_kin-like_C"/>
</dbReference>
<dbReference type="CDD" id="cd00082">
    <property type="entry name" value="HisKA"/>
    <property type="match status" value="1"/>
</dbReference>
<dbReference type="InterPro" id="IPR036097">
    <property type="entry name" value="HisK_dim/P_sf"/>
</dbReference>
<dbReference type="GO" id="GO:0000155">
    <property type="term" value="F:phosphorelay sensor kinase activity"/>
    <property type="evidence" value="ECO:0007669"/>
    <property type="project" value="InterPro"/>
</dbReference>
<dbReference type="SMART" id="SM00388">
    <property type="entry name" value="HisKA"/>
    <property type="match status" value="1"/>
</dbReference>
<organism evidence="10 11">
    <name type="scientific">Nostoc minutum NIES-26</name>
    <dbReference type="NCBI Taxonomy" id="1844469"/>
    <lineage>
        <taxon>Bacteria</taxon>
        <taxon>Bacillati</taxon>
        <taxon>Cyanobacteriota</taxon>
        <taxon>Cyanophyceae</taxon>
        <taxon>Nostocales</taxon>
        <taxon>Nostocaceae</taxon>
        <taxon>Nostoc</taxon>
    </lineage>
</organism>
<dbReference type="Pfam" id="PF18719">
    <property type="entry name" value="ArlS_N"/>
    <property type="match status" value="1"/>
</dbReference>
<proteinExistence type="predicted"/>
<dbReference type="PANTHER" id="PTHR45453:SF1">
    <property type="entry name" value="PHOSPHATE REGULON SENSOR PROTEIN PHOR"/>
    <property type="match status" value="1"/>
</dbReference>
<feature type="transmembrane region" description="Helical" evidence="8">
    <location>
        <begin position="181"/>
        <end position="206"/>
    </location>
</feature>
<evidence type="ECO:0000256" key="2">
    <source>
        <dbReference type="ARBA" id="ARBA00012438"/>
    </source>
</evidence>
<evidence type="ECO:0000256" key="4">
    <source>
        <dbReference type="ARBA" id="ARBA00022679"/>
    </source>
</evidence>
<keyword evidence="11" id="KW-1185">Reference proteome</keyword>
<dbReference type="InterPro" id="IPR005467">
    <property type="entry name" value="His_kinase_dom"/>
</dbReference>
<dbReference type="CDD" id="cd00075">
    <property type="entry name" value="HATPase"/>
    <property type="match status" value="1"/>
</dbReference>
<feature type="domain" description="Histidine kinase" evidence="9">
    <location>
        <begin position="226"/>
        <end position="444"/>
    </location>
</feature>
<evidence type="ECO:0000256" key="1">
    <source>
        <dbReference type="ARBA" id="ARBA00000085"/>
    </source>
</evidence>
<keyword evidence="6" id="KW-0902">Two-component regulatory system</keyword>
<dbReference type="FunFam" id="3.30.565.10:FF:000006">
    <property type="entry name" value="Sensor histidine kinase WalK"/>
    <property type="match status" value="1"/>
</dbReference>
<dbReference type="PRINTS" id="PR00344">
    <property type="entry name" value="BCTRLSENSOR"/>
</dbReference>
<keyword evidence="8" id="KW-0812">Transmembrane</keyword>
<dbReference type="PROSITE" id="PS50109">
    <property type="entry name" value="HIS_KIN"/>
    <property type="match status" value="1"/>
</dbReference>
<comment type="caution">
    <text evidence="10">The sequence shown here is derived from an EMBL/GenBank/DDBJ whole genome shotgun (WGS) entry which is preliminary data.</text>
</comment>
<evidence type="ECO:0000256" key="7">
    <source>
        <dbReference type="ARBA" id="ARBA00055745"/>
    </source>
</evidence>
<keyword evidence="4" id="KW-0808">Transferase</keyword>
<dbReference type="InterPro" id="IPR041610">
    <property type="entry name" value="ArlS_N"/>
</dbReference>
<keyword evidence="8" id="KW-0472">Membrane</keyword>